<feature type="compositionally biased region" description="Basic and acidic residues" evidence="1">
    <location>
        <begin position="92"/>
        <end position="112"/>
    </location>
</feature>
<name>A0ABU6YC33_9FABA</name>
<evidence type="ECO:0000313" key="3">
    <source>
        <dbReference type="Proteomes" id="UP001341840"/>
    </source>
</evidence>
<accession>A0ABU6YC33</accession>
<feature type="region of interest" description="Disordered" evidence="1">
    <location>
        <begin position="86"/>
        <end position="161"/>
    </location>
</feature>
<comment type="caution">
    <text evidence="2">The sequence shown here is derived from an EMBL/GenBank/DDBJ whole genome shotgun (WGS) entry which is preliminary data.</text>
</comment>
<dbReference type="Proteomes" id="UP001341840">
    <property type="component" value="Unassembled WGS sequence"/>
</dbReference>
<evidence type="ECO:0000256" key="1">
    <source>
        <dbReference type="SAM" id="MobiDB-lite"/>
    </source>
</evidence>
<evidence type="ECO:0000313" key="2">
    <source>
        <dbReference type="EMBL" id="MED6206343.1"/>
    </source>
</evidence>
<protein>
    <submittedName>
        <fullName evidence="2">Uncharacterized protein</fullName>
    </submittedName>
</protein>
<organism evidence="2 3">
    <name type="scientific">Stylosanthes scabra</name>
    <dbReference type="NCBI Taxonomy" id="79078"/>
    <lineage>
        <taxon>Eukaryota</taxon>
        <taxon>Viridiplantae</taxon>
        <taxon>Streptophyta</taxon>
        <taxon>Embryophyta</taxon>
        <taxon>Tracheophyta</taxon>
        <taxon>Spermatophyta</taxon>
        <taxon>Magnoliopsida</taxon>
        <taxon>eudicotyledons</taxon>
        <taxon>Gunneridae</taxon>
        <taxon>Pentapetalae</taxon>
        <taxon>rosids</taxon>
        <taxon>fabids</taxon>
        <taxon>Fabales</taxon>
        <taxon>Fabaceae</taxon>
        <taxon>Papilionoideae</taxon>
        <taxon>50 kb inversion clade</taxon>
        <taxon>dalbergioids sensu lato</taxon>
        <taxon>Dalbergieae</taxon>
        <taxon>Pterocarpus clade</taxon>
        <taxon>Stylosanthes</taxon>
    </lineage>
</organism>
<dbReference type="EMBL" id="JASCZI010241751">
    <property type="protein sequence ID" value="MED6206343.1"/>
    <property type="molecule type" value="Genomic_DNA"/>
</dbReference>
<keyword evidence="3" id="KW-1185">Reference proteome</keyword>
<reference evidence="2 3" key="1">
    <citation type="journal article" date="2023" name="Plants (Basel)">
        <title>Bridging the Gap: Combining Genomics and Transcriptomics Approaches to Understand Stylosanthes scabra, an Orphan Legume from the Brazilian Caatinga.</title>
        <authorList>
            <person name="Ferreira-Neto J.R.C."/>
            <person name="da Silva M.D."/>
            <person name="Binneck E."/>
            <person name="de Melo N.F."/>
            <person name="da Silva R.H."/>
            <person name="de Melo A.L.T.M."/>
            <person name="Pandolfi V."/>
            <person name="Bustamante F.O."/>
            <person name="Brasileiro-Vidal A.C."/>
            <person name="Benko-Iseppon A.M."/>
        </authorList>
    </citation>
    <scope>NUCLEOTIDE SEQUENCE [LARGE SCALE GENOMIC DNA]</scope>
    <source>
        <tissue evidence="2">Leaves</tissue>
    </source>
</reference>
<proteinExistence type="predicted"/>
<gene>
    <name evidence="2" type="ORF">PIB30_025888</name>
</gene>
<sequence length="161" mass="18284">MTKKKSCQNVHDPRVLSEAERELYGWVDENIFSQRFVIAVDMLPSLRGDMSLTEGRISEEDYILEAVGPSDRLPLRARENRAHFLWAQSGGEEPKGSQKEQEKQGDWTKAKEPNQPQTARPRPPFLMRKFSVGGAPARPRWRVHATPFLNDEDSIGGALAR</sequence>